<evidence type="ECO:0000313" key="2">
    <source>
        <dbReference type="Proteomes" id="UP000297861"/>
    </source>
</evidence>
<proteinExistence type="predicted"/>
<gene>
    <name evidence="1" type="ORF">E2605_07810</name>
</gene>
<comment type="caution">
    <text evidence="1">The sequence shown here is derived from an EMBL/GenBank/DDBJ whole genome shotgun (WGS) entry which is preliminary data.</text>
</comment>
<protein>
    <submittedName>
        <fullName evidence="1">Uncharacterized protein</fullName>
    </submittedName>
</protein>
<keyword evidence="2" id="KW-1185">Reference proteome</keyword>
<organism evidence="1 2">
    <name type="scientific">Dysgonomonas capnocytophagoides</name>
    <dbReference type="NCBI Taxonomy" id="45254"/>
    <lineage>
        <taxon>Bacteria</taxon>
        <taxon>Pseudomonadati</taxon>
        <taxon>Bacteroidota</taxon>
        <taxon>Bacteroidia</taxon>
        <taxon>Bacteroidales</taxon>
        <taxon>Dysgonomonadaceae</taxon>
        <taxon>Dysgonomonas</taxon>
    </lineage>
</organism>
<sequence>MKGNITDKFFIAGFHGSDSMFTEAYQNQDFTPGNYVKFLDACEYFEKGDDSRMKGEKCPCLLCNRIHQTSNFYDIILRKRSTRELPKLPKQLQIEF</sequence>
<dbReference type="RefSeq" id="WP_134436040.1">
    <property type="nucleotide sequence ID" value="NZ_SOML01000004.1"/>
</dbReference>
<evidence type="ECO:0000313" key="1">
    <source>
        <dbReference type="EMBL" id="TFD96717.1"/>
    </source>
</evidence>
<dbReference type="EMBL" id="SOML01000004">
    <property type="protein sequence ID" value="TFD96717.1"/>
    <property type="molecule type" value="Genomic_DNA"/>
</dbReference>
<reference evidence="1 2" key="1">
    <citation type="submission" date="2019-03" db="EMBL/GenBank/DDBJ databases">
        <title>San Antonio Military Medical Center submission to MRSN (WRAIR), pending publication.</title>
        <authorList>
            <person name="Blyth D.M."/>
            <person name="Mccarthy S.L."/>
            <person name="Schall S.E."/>
            <person name="Stam J.A."/>
            <person name="Ong A.C."/>
            <person name="Mcgann P.T."/>
        </authorList>
    </citation>
    <scope>NUCLEOTIDE SEQUENCE [LARGE SCALE GENOMIC DNA]</scope>
    <source>
        <strain evidence="1 2">MRSN571793</strain>
    </source>
</reference>
<name>A0A4Y8L352_9BACT</name>
<dbReference type="Proteomes" id="UP000297861">
    <property type="component" value="Unassembled WGS sequence"/>
</dbReference>
<dbReference type="AlphaFoldDB" id="A0A4Y8L352"/>
<accession>A0A4Y8L352</accession>